<dbReference type="EMBL" id="BJNG01000038">
    <property type="protein sequence ID" value="GEC22022.1"/>
    <property type="molecule type" value="Genomic_DNA"/>
</dbReference>
<proteinExistence type="predicted"/>
<feature type="transmembrane region" description="Helical" evidence="1">
    <location>
        <begin position="65"/>
        <end position="88"/>
    </location>
</feature>
<keyword evidence="3" id="KW-1185">Reference proteome</keyword>
<keyword evidence="1" id="KW-1133">Transmembrane helix</keyword>
<feature type="transmembrane region" description="Helical" evidence="1">
    <location>
        <begin position="108"/>
        <end position="127"/>
    </location>
</feature>
<name>A0A4Y3WT16_9PSEU</name>
<keyword evidence="1" id="KW-0812">Transmembrane</keyword>
<organism evidence="2 3">
    <name type="scientific">Pseudonocardia hydrocarbonoxydans</name>
    <dbReference type="NCBI Taxonomy" id="76726"/>
    <lineage>
        <taxon>Bacteria</taxon>
        <taxon>Bacillati</taxon>
        <taxon>Actinomycetota</taxon>
        <taxon>Actinomycetes</taxon>
        <taxon>Pseudonocardiales</taxon>
        <taxon>Pseudonocardiaceae</taxon>
        <taxon>Pseudonocardia</taxon>
    </lineage>
</organism>
<feature type="transmembrane region" description="Helical" evidence="1">
    <location>
        <begin position="164"/>
        <end position="185"/>
    </location>
</feature>
<evidence type="ECO:0000313" key="3">
    <source>
        <dbReference type="Proteomes" id="UP000320338"/>
    </source>
</evidence>
<sequence length="187" mass="18836">MTAECTPVAFIEDRPGPGPGGWARCALGALSAAAWALAALALMARADLVALQVDRGAAVDPGYRGVAVAAAMTFGGLGYGALLASLQLLGRLGDRMLSRMSPMLVPVVAGRVTVDLMLVATLAADLLRDVDTARLGTALPPATVLLVAAPVFLAHRGFRRSVGIATNVLAGSIAVVIGGSVLVVLGV</sequence>
<gene>
    <name evidence="2" type="ORF">PHY01_43050</name>
</gene>
<evidence type="ECO:0000313" key="2">
    <source>
        <dbReference type="EMBL" id="GEC22022.1"/>
    </source>
</evidence>
<feature type="transmembrane region" description="Helical" evidence="1">
    <location>
        <begin position="21"/>
        <end position="44"/>
    </location>
</feature>
<keyword evidence="1" id="KW-0472">Membrane</keyword>
<feature type="transmembrane region" description="Helical" evidence="1">
    <location>
        <begin position="139"/>
        <end position="158"/>
    </location>
</feature>
<accession>A0A4Y3WT16</accession>
<protein>
    <submittedName>
        <fullName evidence="2">Uncharacterized protein</fullName>
    </submittedName>
</protein>
<dbReference type="RefSeq" id="WP_141281119.1">
    <property type="nucleotide sequence ID" value="NZ_BAAARZ010000092.1"/>
</dbReference>
<dbReference type="Proteomes" id="UP000320338">
    <property type="component" value="Unassembled WGS sequence"/>
</dbReference>
<dbReference type="AlphaFoldDB" id="A0A4Y3WT16"/>
<comment type="caution">
    <text evidence="2">The sequence shown here is derived from an EMBL/GenBank/DDBJ whole genome shotgun (WGS) entry which is preliminary data.</text>
</comment>
<evidence type="ECO:0000256" key="1">
    <source>
        <dbReference type="SAM" id="Phobius"/>
    </source>
</evidence>
<reference evidence="2 3" key="1">
    <citation type="submission" date="2019-06" db="EMBL/GenBank/DDBJ databases">
        <title>Whole genome shotgun sequence of Pseudonocardia hydrocarbonoxydans NBRC 14498.</title>
        <authorList>
            <person name="Hosoyama A."/>
            <person name="Uohara A."/>
            <person name="Ohji S."/>
            <person name="Ichikawa N."/>
        </authorList>
    </citation>
    <scope>NUCLEOTIDE SEQUENCE [LARGE SCALE GENOMIC DNA]</scope>
    <source>
        <strain evidence="2 3">NBRC 14498</strain>
    </source>
</reference>